<name>A0A516SCH0_9NEIS</name>
<evidence type="ECO:0000313" key="2">
    <source>
        <dbReference type="EMBL" id="QDQ25853.1"/>
    </source>
</evidence>
<evidence type="ECO:0000313" key="3">
    <source>
        <dbReference type="Proteomes" id="UP000317550"/>
    </source>
</evidence>
<dbReference type="OrthoDB" id="5917215at2"/>
<dbReference type="Proteomes" id="UP000317550">
    <property type="component" value="Chromosome"/>
</dbReference>
<dbReference type="PROSITE" id="PS51257">
    <property type="entry name" value="PROKAR_LIPOPROTEIN"/>
    <property type="match status" value="1"/>
</dbReference>
<dbReference type="RefSeq" id="WP_143856776.1">
    <property type="nucleotide sequence ID" value="NZ_CP041730.1"/>
</dbReference>
<organism evidence="2 3">
    <name type="scientific">Chitinimonas arctica</name>
    <dbReference type="NCBI Taxonomy" id="2594795"/>
    <lineage>
        <taxon>Bacteria</taxon>
        <taxon>Pseudomonadati</taxon>
        <taxon>Pseudomonadota</taxon>
        <taxon>Betaproteobacteria</taxon>
        <taxon>Neisseriales</taxon>
        <taxon>Chitinibacteraceae</taxon>
        <taxon>Chitinimonas</taxon>
    </lineage>
</organism>
<dbReference type="KEGG" id="cari:FNU76_05535"/>
<protein>
    <submittedName>
        <fullName evidence="2">DUF2799 domain-containing protein</fullName>
    </submittedName>
</protein>
<evidence type="ECO:0000256" key="1">
    <source>
        <dbReference type="SAM" id="MobiDB-lite"/>
    </source>
</evidence>
<accession>A0A516SCH0</accession>
<gene>
    <name evidence="2" type="ORF">FNU76_05535</name>
</gene>
<dbReference type="EMBL" id="CP041730">
    <property type="protein sequence ID" value="QDQ25853.1"/>
    <property type="molecule type" value="Genomic_DNA"/>
</dbReference>
<dbReference type="AlphaFoldDB" id="A0A516SCH0"/>
<feature type="region of interest" description="Disordered" evidence="1">
    <location>
        <begin position="143"/>
        <end position="162"/>
    </location>
</feature>
<sequence length="183" mass="21168">MKRMLLLLSGLWLGGCAAMSEAECRTGDWYGVGERDGREGRESRLGDYAKACEKAGVLPNTAEYSNGRERGLRAYCTPESGYRAGREGQSYGNVCAPELQGAFLREYERGRARYELKREINNLENEMVRWGREIDRLSELMGKETNDDNRKKLRRERESYERQRRDGQTRLVLLQARWMVQGD</sequence>
<keyword evidence="3" id="KW-1185">Reference proteome</keyword>
<reference evidence="3" key="1">
    <citation type="submission" date="2019-07" db="EMBL/GenBank/DDBJ databases">
        <title>Chitinimonas sp. nov., isolated from Ny-Alesund, arctica soil.</title>
        <authorList>
            <person name="Xu Q."/>
            <person name="Peng F."/>
        </authorList>
    </citation>
    <scope>NUCLEOTIDE SEQUENCE [LARGE SCALE GENOMIC DNA]</scope>
    <source>
        <strain evidence="3">R3-44</strain>
    </source>
</reference>
<dbReference type="Pfam" id="PF10973">
    <property type="entry name" value="DUF2799"/>
    <property type="match status" value="1"/>
</dbReference>
<dbReference type="InterPro" id="IPR021242">
    <property type="entry name" value="DUF2799"/>
</dbReference>
<proteinExistence type="predicted"/>